<keyword evidence="1" id="KW-0418">Kinase</keyword>
<evidence type="ECO:0000313" key="1">
    <source>
        <dbReference type="EMBL" id="TPR09659.1"/>
    </source>
</evidence>
<keyword evidence="1" id="KW-0808">Transferase</keyword>
<dbReference type="EMBL" id="NKJJ02000008">
    <property type="protein sequence ID" value="TPR09659.1"/>
    <property type="molecule type" value="Genomic_DNA"/>
</dbReference>
<comment type="caution">
    <text evidence="1">The sequence shown here is derived from an EMBL/GenBank/DDBJ whole genome shotgun (WGS) entry which is preliminary data.</text>
</comment>
<evidence type="ECO:0000313" key="2">
    <source>
        <dbReference type="Proteomes" id="UP000197666"/>
    </source>
</evidence>
<dbReference type="AlphaFoldDB" id="A0A505IFJ4"/>
<sequence>MARMKSDAFRLGSRTTPGGVLDIFAGAISIARVHVFHFAGVSTGLDSILNIRE</sequence>
<dbReference type="GO" id="GO:0016301">
    <property type="term" value="F:kinase activity"/>
    <property type="evidence" value="ECO:0007669"/>
    <property type="project" value="UniProtKB-KW"/>
</dbReference>
<proteinExistence type="predicted"/>
<name>A0A505IFJ4_ASPNG</name>
<reference evidence="2" key="1">
    <citation type="submission" date="2018-10" db="EMBL/GenBank/DDBJ databases">
        <title>FDA dAtabase for Regulatory Grade micrObial Sequences (FDA-ARGOS): Supporting development and validation of Infectious Disease Dx tests.</title>
        <authorList>
            <person name="Kerrigan L."/>
            <person name="Tallon L."/>
            <person name="Sadzewicz L."/>
            <person name="Sengamalay N."/>
            <person name="Ott S."/>
            <person name="Godinez A."/>
            <person name="Nagaraj S."/>
            <person name="Vavikolanu K."/>
            <person name="Nadendla S."/>
            <person name="George J."/>
            <person name="Sichtig H."/>
        </authorList>
    </citation>
    <scope>NUCLEOTIDE SEQUENCE [LARGE SCALE GENOMIC DNA]</scope>
    <source>
        <strain evidence="2">FDAARGOS_311</strain>
    </source>
</reference>
<organism evidence="1 2">
    <name type="scientific">Aspergillus niger</name>
    <dbReference type="NCBI Taxonomy" id="5061"/>
    <lineage>
        <taxon>Eukaryota</taxon>
        <taxon>Fungi</taxon>
        <taxon>Dikarya</taxon>
        <taxon>Ascomycota</taxon>
        <taxon>Pezizomycotina</taxon>
        <taxon>Eurotiomycetes</taxon>
        <taxon>Eurotiomycetidae</taxon>
        <taxon>Eurotiales</taxon>
        <taxon>Aspergillaceae</taxon>
        <taxon>Aspergillus</taxon>
        <taxon>Aspergillus subgen. Circumdati</taxon>
    </lineage>
</organism>
<dbReference type="Proteomes" id="UP000197666">
    <property type="component" value="Unassembled WGS sequence"/>
</dbReference>
<gene>
    <name evidence="1" type="ORF">CAN33_0052575</name>
</gene>
<accession>A0A505IFJ4</accession>
<protein>
    <submittedName>
        <fullName evidence="1">Casein kinase II subunit alpha-2</fullName>
    </submittedName>
</protein>